<reference evidence="1" key="2">
    <citation type="submission" date="2024-01" db="EMBL/GenBank/DDBJ databases">
        <title>Comparative genomics of Cryptococcus and Kwoniella reveals pathogenesis evolution and contrasting modes of karyotype evolution via chromosome fusion or intercentromeric recombination.</title>
        <authorList>
            <person name="Coelho M.A."/>
            <person name="David-Palma M."/>
            <person name="Shea T."/>
            <person name="Bowers K."/>
            <person name="McGinley-Smith S."/>
            <person name="Mohammad A.W."/>
            <person name="Gnirke A."/>
            <person name="Yurkov A.M."/>
            <person name="Nowrousian M."/>
            <person name="Sun S."/>
            <person name="Cuomo C.A."/>
            <person name="Heitman J."/>
        </authorList>
    </citation>
    <scope>NUCLEOTIDE SEQUENCE</scope>
    <source>
        <strain evidence="1">CBS 12478</strain>
    </source>
</reference>
<gene>
    <name evidence="1" type="ORF">CI109_106512</name>
</gene>
<dbReference type="RefSeq" id="XP_065823921.1">
    <property type="nucleotide sequence ID" value="XM_065967849.1"/>
</dbReference>
<dbReference type="Proteomes" id="UP000322225">
    <property type="component" value="Chromosome 12"/>
</dbReference>
<accession>A0AAJ8LQF2</accession>
<dbReference type="GeneID" id="90830026"/>
<evidence type="ECO:0000313" key="2">
    <source>
        <dbReference type="Proteomes" id="UP000322225"/>
    </source>
</evidence>
<dbReference type="AlphaFoldDB" id="A0AAJ8LQF2"/>
<dbReference type="KEGG" id="ksn:90830026"/>
<evidence type="ECO:0008006" key="3">
    <source>
        <dbReference type="Google" id="ProtNLM"/>
    </source>
</evidence>
<name>A0AAJ8LQF2_9TREE</name>
<evidence type="ECO:0000313" key="1">
    <source>
        <dbReference type="EMBL" id="WWD22024.1"/>
    </source>
</evidence>
<sequence>MDAFTAIFTVVKSAATSSEQAPRTAENDPFGVTASCVVA</sequence>
<keyword evidence="2" id="KW-1185">Reference proteome</keyword>
<proteinExistence type="predicted"/>
<dbReference type="EMBL" id="CP144062">
    <property type="protein sequence ID" value="WWD22024.1"/>
    <property type="molecule type" value="Genomic_DNA"/>
</dbReference>
<organism evidence="1 2">
    <name type="scientific">Kwoniella shandongensis</name>
    <dbReference type="NCBI Taxonomy" id="1734106"/>
    <lineage>
        <taxon>Eukaryota</taxon>
        <taxon>Fungi</taxon>
        <taxon>Dikarya</taxon>
        <taxon>Basidiomycota</taxon>
        <taxon>Agaricomycotina</taxon>
        <taxon>Tremellomycetes</taxon>
        <taxon>Tremellales</taxon>
        <taxon>Cryptococcaceae</taxon>
        <taxon>Kwoniella</taxon>
    </lineage>
</organism>
<protein>
    <recommendedName>
        <fullName evidence="3">Pheromone</fullName>
    </recommendedName>
</protein>
<reference evidence="1" key="1">
    <citation type="submission" date="2017-08" db="EMBL/GenBank/DDBJ databases">
        <authorList>
            <person name="Cuomo C."/>
            <person name="Billmyre B."/>
            <person name="Heitman J."/>
        </authorList>
    </citation>
    <scope>NUCLEOTIDE SEQUENCE</scope>
    <source>
        <strain evidence="1">CBS 12478</strain>
    </source>
</reference>